<evidence type="ECO:0000256" key="6">
    <source>
        <dbReference type="ARBA" id="ARBA00022989"/>
    </source>
</evidence>
<keyword evidence="6 13" id="KW-1133">Transmembrane helix</keyword>
<dbReference type="InterPro" id="IPR002146">
    <property type="entry name" value="ATP_synth_b/b'su_bac/chlpt"/>
</dbReference>
<keyword evidence="14" id="KW-0934">Plastid</keyword>
<keyword evidence="9" id="KW-0066">ATP synthesis</keyword>
<name>A0A4D6WYX5_9FLOR</name>
<evidence type="ECO:0000256" key="12">
    <source>
        <dbReference type="SAM" id="Coils"/>
    </source>
</evidence>
<dbReference type="Pfam" id="PF00430">
    <property type="entry name" value="ATP-synt_B"/>
    <property type="match status" value="1"/>
</dbReference>
<dbReference type="GO" id="GO:0045259">
    <property type="term" value="C:proton-transporting ATP synthase complex"/>
    <property type="evidence" value="ECO:0007669"/>
    <property type="project" value="UniProtKB-KW"/>
</dbReference>
<keyword evidence="4 11" id="KW-0812">Transmembrane</keyword>
<sequence length="182" mass="20436">MNIGILKVISHTYLSTDKVISFSSNFLEANVLNIVLLLTGLIYVLKQFLGSLLSDRQDKVILAISEAEERLNQANFRLEEANKQLEQTQIVINQIIQEAETTAERVRQSILQQGKLDLDKLAVSSKASIVSAENLVKYQIQQQITSLAITKVSLQLKNEMDIVIQNKLIDQNIMNLKGSINI</sequence>
<dbReference type="GO" id="GO:0015078">
    <property type="term" value="F:proton transmembrane transporter activity"/>
    <property type="evidence" value="ECO:0007669"/>
    <property type="project" value="InterPro"/>
</dbReference>
<evidence type="ECO:0000256" key="7">
    <source>
        <dbReference type="ARBA" id="ARBA00023065"/>
    </source>
</evidence>
<dbReference type="PANTHER" id="PTHR34264">
    <property type="entry name" value="ATP SYNTHASE SUBUNIT B, CHLOROPLASTIC"/>
    <property type="match status" value="1"/>
</dbReference>
<comment type="similarity">
    <text evidence="11">Belongs to the ATPase B chain family.</text>
</comment>
<evidence type="ECO:0000313" key="14">
    <source>
        <dbReference type="EMBL" id="QCI07891.1"/>
    </source>
</evidence>
<keyword evidence="3 11" id="KW-0138">CF(0)</keyword>
<evidence type="ECO:0000256" key="10">
    <source>
        <dbReference type="ARBA" id="ARBA00025198"/>
    </source>
</evidence>
<comment type="subcellular location">
    <subcellularLocation>
        <location evidence="1">Membrane</location>
        <topology evidence="1">Single-pass membrane protein</topology>
    </subcellularLocation>
</comment>
<proteinExistence type="inferred from homology"/>
<accession>A0A4D6WYX5</accession>
<evidence type="ECO:0000256" key="3">
    <source>
        <dbReference type="ARBA" id="ARBA00022547"/>
    </source>
</evidence>
<organism evidence="14">
    <name type="scientific">Pleonosporium borreri</name>
    <dbReference type="NCBI Taxonomy" id="2575635"/>
    <lineage>
        <taxon>Eukaryota</taxon>
        <taxon>Rhodophyta</taxon>
        <taxon>Florideophyceae</taxon>
        <taxon>Rhodymeniophycidae</taxon>
        <taxon>Ceramiales</taxon>
        <taxon>Ceramiaceae</taxon>
        <taxon>Pleonosporium</taxon>
    </lineage>
</organism>
<feature type="transmembrane region" description="Helical" evidence="13">
    <location>
        <begin position="31"/>
        <end position="49"/>
    </location>
</feature>
<evidence type="ECO:0000256" key="8">
    <source>
        <dbReference type="ARBA" id="ARBA00023136"/>
    </source>
</evidence>
<feature type="coiled-coil region" evidence="12">
    <location>
        <begin position="64"/>
        <end position="98"/>
    </location>
</feature>
<dbReference type="PANTHER" id="PTHR34264:SF3">
    <property type="entry name" value="ATP SYNTHASE SUBUNIT B, CHLOROPLASTIC"/>
    <property type="match status" value="1"/>
</dbReference>
<evidence type="ECO:0000256" key="11">
    <source>
        <dbReference type="RuleBase" id="RU003848"/>
    </source>
</evidence>
<evidence type="ECO:0000256" key="5">
    <source>
        <dbReference type="ARBA" id="ARBA00022781"/>
    </source>
</evidence>
<comment type="function">
    <text evidence="10">F(1)F(0) ATP synthase produces ATP from ADP in the presence of a proton or sodium gradient. F-type ATPases consist of two structural domains, F(1) containing the extramembraneous catalytic core and F(0) containing the membrane proton channel, linked together by a central stalk and a peripheral stalk. During catalysis, ATP synthesis in the catalytic domain of F(1) is coupled via a rotary mechanism of the central stalk subunits to proton translocation.</text>
</comment>
<dbReference type="GO" id="GO:0015986">
    <property type="term" value="P:proton motive force-driven ATP synthesis"/>
    <property type="evidence" value="ECO:0007669"/>
    <property type="project" value="InterPro"/>
</dbReference>
<dbReference type="AlphaFoldDB" id="A0A4D6WYX5"/>
<evidence type="ECO:0000256" key="1">
    <source>
        <dbReference type="ARBA" id="ARBA00004167"/>
    </source>
</evidence>
<gene>
    <name evidence="14" type="primary">atpF</name>
</gene>
<evidence type="ECO:0000256" key="4">
    <source>
        <dbReference type="ARBA" id="ARBA00022692"/>
    </source>
</evidence>
<keyword evidence="5 11" id="KW-0375">Hydrogen ion transport</keyword>
<evidence type="ECO:0000256" key="2">
    <source>
        <dbReference type="ARBA" id="ARBA00022448"/>
    </source>
</evidence>
<reference evidence="14" key="2">
    <citation type="submission" date="2019-04" db="EMBL/GenBank/DDBJ databases">
        <authorList>
            <person name="Pasella M."/>
        </authorList>
    </citation>
    <scope>NUCLEOTIDE SEQUENCE</scope>
    <source>
        <strain evidence="14">PD2941_3</strain>
    </source>
</reference>
<keyword evidence="8 13" id="KW-0472">Membrane</keyword>
<dbReference type="CDD" id="cd06503">
    <property type="entry name" value="ATP-synt_Fo_b"/>
    <property type="match status" value="1"/>
</dbReference>
<dbReference type="EMBL" id="MK814702">
    <property type="protein sequence ID" value="QCI07891.1"/>
    <property type="molecule type" value="Genomic_DNA"/>
</dbReference>
<protein>
    <submittedName>
        <fullName evidence="14">ATP synthase CF0 subunit I</fullName>
    </submittedName>
</protein>
<evidence type="ECO:0000256" key="13">
    <source>
        <dbReference type="SAM" id="Phobius"/>
    </source>
</evidence>
<keyword evidence="7 11" id="KW-0406">Ion transport</keyword>
<keyword evidence="12" id="KW-0175">Coiled coil</keyword>
<keyword evidence="2 11" id="KW-0813">Transport</keyword>
<geneLocation type="plastid" evidence="14"/>
<reference evidence="14" key="1">
    <citation type="journal article" date="2019" name="Mol. Phylogenet. Evol.">
        <title>Morphological evolution and classification of the red algal order Ceramiales inferred using plastid phylogenomics.</title>
        <authorList>
            <person name="Diaz-Tapia P."/>
            <person name="Pasella M.M."/>
            <person name="Verbruggen H."/>
            <person name="Maggs C.A."/>
        </authorList>
    </citation>
    <scope>NUCLEOTIDE SEQUENCE</scope>
    <source>
        <strain evidence="14">PD2941_3</strain>
    </source>
</reference>
<evidence type="ECO:0000256" key="9">
    <source>
        <dbReference type="ARBA" id="ARBA00023310"/>
    </source>
</evidence>
<dbReference type="HAMAP" id="MF_01398">
    <property type="entry name" value="ATP_synth_b_bprime"/>
    <property type="match status" value="1"/>
</dbReference>